<dbReference type="Gene3D" id="3.40.350.10">
    <property type="entry name" value="Creatinase/prolidase N-terminal domain"/>
    <property type="match status" value="2"/>
</dbReference>
<keyword evidence="2" id="KW-0479">Metal-binding</keyword>
<reference evidence="7 8" key="1">
    <citation type="submission" date="2023-04" db="EMBL/GenBank/DDBJ databases">
        <title>A long-awaited taxogenomic arrangement of the family Halomonadaceae.</title>
        <authorList>
            <person name="De La Haba R."/>
            <person name="Chuvochina M."/>
            <person name="Wittouck S."/>
            <person name="Arahal D.R."/>
            <person name="Sanchez-Porro C."/>
            <person name="Hugenholtz P."/>
            <person name="Ventosa A."/>
        </authorList>
    </citation>
    <scope>NUCLEOTIDE SEQUENCE [LARGE SCALE GENOMIC DNA]</scope>
    <source>
        <strain evidence="7 8">DSM 22428</strain>
    </source>
</reference>
<evidence type="ECO:0000313" key="7">
    <source>
        <dbReference type="EMBL" id="MDR5896288.1"/>
    </source>
</evidence>
<evidence type="ECO:0000259" key="6">
    <source>
        <dbReference type="Pfam" id="PF16188"/>
    </source>
</evidence>
<dbReference type="InterPro" id="IPR032416">
    <property type="entry name" value="Peptidase_M24_C"/>
</dbReference>
<dbReference type="Gene3D" id="3.90.230.10">
    <property type="entry name" value="Creatinase/methionine aminopeptidase superfamily"/>
    <property type="match status" value="1"/>
</dbReference>
<feature type="domain" description="Peptidase M24" evidence="4">
    <location>
        <begin position="311"/>
        <end position="527"/>
    </location>
</feature>
<name>A0ABU1GW57_9GAMM</name>
<dbReference type="SUPFAM" id="SSF53092">
    <property type="entry name" value="Creatinase/prolidase N-terminal domain"/>
    <property type="match status" value="2"/>
</dbReference>
<dbReference type="InterPro" id="IPR000994">
    <property type="entry name" value="Pept_M24"/>
</dbReference>
<dbReference type="InterPro" id="IPR033740">
    <property type="entry name" value="Pept_M24B"/>
</dbReference>
<feature type="domain" description="Peptidase M24 C-terminal" evidence="6">
    <location>
        <begin position="539"/>
        <end position="598"/>
    </location>
</feature>
<dbReference type="Pfam" id="PF16189">
    <property type="entry name" value="Creatinase_N_2"/>
    <property type="match status" value="1"/>
</dbReference>
<accession>A0ABU1GW57</accession>
<dbReference type="RefSeq" id="WP_251594829.1">
    <property type="nucleotide sequence ID" value="NZ_JAMLJI010000004.1"/>
</dbReference>
<dbReference type="PANTHER" id="PTHR43763">
    <property type="entry name" value="XAA-PRO AMINOPEPTIDASE 1"/>
    <property type="match status" value="1"/>
</dbReference>
<dbReference type="Pfam" id="PF16188">
    <property type="entry name" value="Peptidase_M24_C"/>
    <property type="match status" value="1"/>
</dbReference>
<keyword evidence="7" id="KW-0031">Aminopeptidase</keyword>
<dbReference type="InterPro" id="IPR036005">
    <property type="entry name" value="Creatinase/aminopeptidase-like"/>
</dbReference>
<evidence type="ECO:0000313" key="8">
    <source>
        <dbReference type="Proteomes" id="UP001269375"/>
    </source>
</evidence>
<evidence type="ECO:0000259" key="5">
    <source>
        <dbReference type="Pfam" id="PF01321"/>
    </source>
</evidence>
<dbReference type="InterPro" id="IPR050422">
    <property type="entry name" value="X-Pro_aminopeptidase_P"/>
</dbReference>
<comment type="caution">
    <text evidence="7">The sequence shown here is derived from an EMBL/GenBank/DDBJ whole genome shotgun (WGS) entry which is preliminary data.</text>
</comment>
<dbReference type="InterPro" id="IPR000587">
    <property type="entry name" value="Creatinase_N"/>
</dbReference>
<evidence type="ECO:0000259" key="4">
    <source>
        <dbReference type="Pfam" id="PF00557"/>
    </source>
</evidence>
<dbReference type="EMBL" id="JARWAO010000004">
    <property type="protein sequence ID" value="MDR5896288.1"/>
    <property type="molecule type" value="Genomic_DNA"/>
</dbReference>
<feature type="domain" description="Creatinase N-terminal" evidence="5">
    <location>
        <begin position="7"/>
        <end position="142"/>
    </location>
</feature>
<gene>
    <name evidence="7" type="ORF">QC825_09405</name>
</gene>
<proteinExistence type="inferred from homology"/>
<keyword evidence="7" id="KW-0645">Protease</keyword>
<keyword evidence="3 7" id="KW-0378">Hydrolase</keyword>
<dbReference type="GO" id="GO:0004177">
    <property type="term" value="F:aminopeptidase activity"/>
    <property type="evidence" value="ECO:0007669"/>
    <property type="project" value="UniProtKB-KW"/>
</dbReference>
<evidence type="ECO:0000256" key="2">
    <source>
        <dbReference type="ARBA" id="ARBA00022723"/>
    </source>
</evidence>
<dbReference type="SUPFAM" id="SSF55920">
    <property type="entry name" value="Creatinase/aminopeptidase"/>
    <property type="match status" value="1"/>
</dbReference>
<dbReference type="EC" id="3.4.11.-" evidence="7"/>
<dbReference type="Proteomes" id="UP001269375">
    <property type="component" value="Unassembled WGS sequence"/>
</dbReference>
<dbReference type="Pfam" id="PF01321">
    <property type="entry name" value="Creatinase_N"/>
    <property type="match status" value="1"/>
</dbReference>
<organism evidence="7 8">
    <name type="scientific">Larsenimonas suaedae</name>
    <dbReference type="NCBI Taxonomy" id="1851019"/>
    <lineage>
        <taxon>Bacteria</taxon>
        <taxon>Pseudomonadati</taxon>
        <taxon>Pseudomonadota</taxon>
        <taxon>Gammaproteobacteria</taxon>
        <taxon>Oceanospirillales</taxon>
        <taxon>Halomonadaceae</taxon>
        <taxon>Larsenimonas</taxon>
    </lineage>
</organism>
<dbReference type="InterPro" id="IPR029149">
    <property type="entry name" value="Creatin/AminoP/Spt16_N"/>
</dbReference>
<dbReference type="CDD" id="cd01085">
    <property type="entry name" value="APP"/>
    <property type="match status" value="1"/>
</dbReference>
<comment type="similarity">
    <text evidence="1">Belongs to the peptidase M24B family.</text>
</comment>
<dbReference type="Pfam" id="PF00557">
    <property type="entry name" value="Peptidase_M24"/>
    <property type="match status" value="1"/>
</dbReference>
<keyword evidence="8" id="KW-1185">Reference proteome</keyword>
<evidence type="ECO:0000256" key="1">
    <source>
        <dbReference type="ARBA" id="ARBA00008766"/>
    </source>
</evidence>
<protein>
    <submittedName>
        <fullName evidence="7">Aminopeptidase P family protein</fullName>
        <ecNumber evidence="7">3.4.11.-</ecNumber>
    </submittedName>
</protein>
<sequence length="599" mass="66541">MSAHTQRLDALRHAMQAHRFDGWWLPSDDPHLSEYLPAHWQGRAWLSGFTGSVGLLTVTQDKAALWVDSRYWVQAEQQLAGSGIALEKWSPRDAEAPMQWFVTHLPKNSRVGADGAVLSLKEARTLNDVLQPASLKLDTTTDLLDHIWSERPALPNAPIYCHDSQWVGESTKEKLSSLRSAMTDQGADAHLLSALDDIAWLTNLRGSDVEYNPIFLAHMLITQDQATLFVEGDRLEREARSALEQAGIEVAPYENAARQVAELSPSSHVLIDPSKLTLLLADAVPESADLIEASQPTTLAKSRKGEMELAHVRDAMEDDGVALCEFFAWLDEALAQGEAVSELTIDERLREERQKRPNFVGESFPTIAGFNQNGALPHYRATEEAFSHITGKDGLLLIDSGGQYLGGTTDITRMVPVGHLNSSQRDGVTRVLKGLIALSSAHFPEDIPAPQLDAIARNPLWQAGLDYGHGTGHGVGYFLNVHEGPQVISWQAGAAPRTAMKAGMITSIEPGLYREGQWGVRIENLVVNRTTTHNEFGRFLEFETLTLCPIDTRTLNLLLLNEEERAWLNHYHSVVHERLSARRMTTRALEWLQRRTLPV</sequence>
<dbReference type="PANTHER" id="PTHR43763:SF6">
    <property type="entry name" value="XAA-PRO AMINOPEPTIDASE 1"/>
    <property type="match status" value="1"/>
</dbReference>
<evidence type="ECO:0000256" key="3">
    <source>
        <dbReference type="ARBA" id="ARBA00022801"/>
    </source>
</evidence>